<dbReference type="Pfam" id="PF01041">
    <property type="entry name" value="DegT_DnrJ_EryC1"/>
    <property type="match status" value="1"/>
</dbReference>
<keyword evidence="6" id="KW-1185">Reference proteome</keyword>
<dbReference type="PIRSF" id="PIRSF000390">
    <property type="entry name" value="PLP_StrS"/>
    <property type="match status" value="1"/>
</dbReference>
<dbReference type="Proteomes" id="UP000494330">
    <property type="component" value="Unassembled WGS sequence"/>
</dbReference>
<dbReference type="InterPro" id="IPR000653">
    <property type="entry name" value="DegT/StrS_aminotransferase"/>
</dbReference>
<proteinExistence type="inferred from homology"/>
<dbReference type="GO" id="GO:0000271">
    <property type="term" value="P:polysaccharide biosynthetic process"/>
    <property type="evidence" value="ECO:0007669"/>
    <property type="project" value="TreeGrafter"/>
</dbReference>
<reference evidence="5 6" key="1">
    <citation type="submission" date="2019-09" db="EMBL/GenBank/DDBJ databases">
        <authorList>
            <person name="Depoorter E."/>
        </authorList>
    </citation>
    <scope>NUCLEOTIDE SEQUENCE [LARGE SCALE GENOMIC DNA]</scope>
    <source>
        <strain evidence="5">LMG 30113</strain>
    </source>
</reference>
<dbReference type="GO" id="GO:0008483">
    <property type="term" value="F:transaminase activity"/>
    <property type="evidence" value="ECO:0007669"/>
    <property type="project" value="UniProtKB-KW"/>
</dbReference>
<evidence type="ECO:0000256" key="3">
    <source>
        <dbReference type="PIRSR" id="PIRSR000390-2"/>
    </source>
</evidence>
<sequence length="404" mass="44274">MPVSDGIARPFYYTPLQANAFMSQTTAPFLPFTRPEIDEETIQGVVEVLRSGWITTGPQCQKFEAALSEYCGGRPVRAFNSGTCTLEIGLRIAGVGAGDEVITTPASWVSTSNVILETGATPVFVDIDPVTRNIDLDKLEQAITPRTKAIIPVFLSGLPVDMDRLYAIARAHKLRVIEDAAQAFGSTWNGKRIGAIGDIVSFSFHANKNLTTIEGGALVLNNEDEAALAQKYRLQGITRTGFDGMDCDVLGGKYNLTDVAARVGLGQLPHLERFTAQRRALARAYFAAFDGSAATKLGIGLPVAEFENGNWHMFLITLPLERLTITRAEFMAQMKERGIGTGIHYPAIHLFTLYRARGFKEGMFPHAERYGASTVTLPLFTQMTEDDVRRVVDAINQICEQYGK</sequence>
<dbReference type="CDD" id="cd00616">
    <property type="entry name" value="AHBA_syn"/>
    <property type="match status" value="1"/>
</dbReference>
<accession>A0A6J5ERM3</accession>
<dbReference type="GO" id="GO:0030170">
    <property type="term" value="F:pyridoxal phosphate binding"/>
    <property type="evidence" value="ECO:0007669"/>
    <property type="project" value="TreeGrafter"/>
</dbReference>
<dbReference type="InterPro" id="IPR015422">
    <property type="entry name" value="PyrdxlP-dep_Trfase_small"/>
</dbReference>
<name>A0A6J5ERM3_9BURK</name>
<dbReference type="EMBL" id="CABVQD010000021">
    <property type="protein sequence ID" value="VWC07937.1"/>
    <property type="molecule type" value="Genomic_DNA"/>
</dbReference>
<keyword evidence="5" id="KW-0808">Transferase</keyword>
<evidence type="ECO:0000313" key="6">
    <source>
        <dbReference type="Proteomes" id="UP000494330"/>
    </source>
</evidence>
<dbReference type="SUPFAM" id="SSF53383">
    <property type="entry name" value="PLP-dependent transferases"/>
    <property type="match status" value="1"/>
</dbReference>
<dbReference type="InterPro" id="IPR015424">
    <property type="entry name" value="PyrdxlP-dep_Trfase"/>
</dbReference>
<organism evidence="5 6">
    <name type="scientific">Burkholderia paludis</name>
    <dbReference type="NCBI Taxonomy" id="1506587"/>
    <lineage>
        <taxon>Bacteria</taxon>
        <taxon>Pseudomonadati</taxon>
        <taxon>Pseudomonadota</taxon>
        <taxon>Betaproteobacteria</taxon>
        <taxon>Burkholderiales</taxon>
        <taxon>Burkholderiaceae</taxon>
        <taxon>Burkholderia</taxon>
        <taxon>Burkholderia cepacia complex</taxon>
    </lineage>
</organism>
<dbReference type="PANTHER" id="PTHR30244">
    <property type="entry name" value="TRANSAMINASE"/>
    <property type="match status" value="1"/>
</dbReference>
<dbReference type="AlphaFoldDB" id="A0A6J5ERM3"/>
<keyword evidence="3 4" id="KW-0663">Pyridoxal phosphate</keyword>
<dbReference type="Gene3D" id="3.40.640.10">
    <property type="entry name" value="Type I PLP-dependent aspartate aminotransferase-like (Major domain)"/>
    <property type="match status" value="1"/>
</dbReference>
<gene>
    <name evidence="5" type="ORF">BPA30113_05077</name>
</gene>
<evidence type="ECO:0000256" key="2">
    <source>
        <dbReference type="PIRSR" id="PIRSR000390-1"/>
    </source>
</evidence>
<dbReference type="InterPro" id="IPR015421">
    <property type="entry name" value="PyrdxlP-dep_Trfase_major"/>
</dbReference>
<protein>
    <submittedName>
        <fullName evidence="5">DegT/DnrJ/EryC1/StrS aminotransferase</fullName>
    </submittedName>
</protein>
<evidence type="ECO:0000256" key="1">
    <source>
        <dbReference type="ARBA" id="ARBA00037999"/>
    </source>
</evidence>
<evidence type="ECO:0000313" key="5">
    <source>
        <dbReference type="EMBL" id="VWC07937.1"/>
    </source>
</evidence>
<dbReference type="PANTHER" id="PTHR30244:SF34">
    <property type="entry name" value="DTDP-4-AMINO-4,6-DIDEOXYGALACTOSE TRANSAMINASE"/>
    <property type="match status" value="1"/>
</dbReference>
<comment type="similarity">
    <text evidence="1 4">Belongs to the DegT/DnrJ/EryC1 family.</text>
</comment>
<evidence type="ECO:0000256" key="4">
    <source>
        <dbReference type="RuleBase" id="RU004508"/>
    </source>
</evidence>
<dbReference type="Gene3D" id="3.90.1150.10">
    <property type="entry name" value="Aspartate Aminotransferase, domain 1"/>
    <property type="match status" value="1"/>
</dbReference>
<feature type="modified residue" description="N6-(pyridoxal phosphate)lysine" evidence="3">
    <location>
        <position position="208"/>
    </location>
</feature>
<feature type="active site" description="Proton acceptor" evidence="2">
    <location>
        <position position="208"/>
    </location>
</feature>
<keyword evidence="5" id="KW-0032">Aminotransferase</keyword>